<dbReference type="Proteomes" id="UP001431313">
    <property type="component" value="Unassembled WGS sequence"/>
</dbReference>
<keyword evidence="2" id="KW-1185">Reference proteome</keyword>
<protein>
    <submittedName>
        <fullName evidence="1">DUF2993 domain-containing protein</fullName>
    </submittedName>
</protein>
<comment type="caution">
    <text evidence="1">The sequence shown here is derived from an EMBL/GenBank/DDBJ whole genome shotgun (WGS) entry which is preliminary data.</text>
</comment>
<evidence type="ECO:0000313" key="1">
    <source>
        <dbReference type="EMBL" id="MCS0638800.1"/>
    </source>
</evidence>
<proteinExistence type="predicted"/>
<dbReference type="RefSeq" id="WP_258790106.1">
    <property type="nucleotide sequence ID" value="NZ_JANUGQ010000026.1"/>
</dbReference>
<gene>
    <name evidence="1" type="ORF">NX801_24710</name>
</gene>
<evidence type="ECO:0000313" key="2">
    <source>
        <dbReference type="Proteomes" id="UP001431313"/>
    </source>
</evidence>
<name>A0ABT2CMY0_9ACTN</name>
<reference evidence="1" key="1">
    <citation type="submission" date="2022-08" db="EMBL/GenBank/DDBJ databases">
        <authorList>
            <person name="Somphong A."/>
            <person name="Phongsopitanun W."/>
        </authorList>
    </citation>
    <scope>NUCLEOTIDE SEQUENCE</scope>
    <source>
        <strain evidence="1">LP05-1</strain>
    </source>
</reference>
<organism evidence="1 2">
    <name type="scientific">Streptomyces pyxinae</name>
    <dbReference type="NCBI Taxonomy" id="2970734"/>
    <lineage>
        <taxon>Bacteria</taxon>
        <taxon>Bacillati</taxon>
        <taxon>Actinomycetota</taxon>
        <taxon>Actinomycetes</taxon>
        <taxon>Kitasatosporales</taxon>
        <taxon>Streptomycetaceae</taxon>
        <taxon>Streptomyces</taxon>
    </lineage>
</organism>
<accession>A0ABT2CMY0</accession>
<dbReference type="InterPro" id="IPR021373">
    <property type="entry name" value="DUF2993"/>
</dbReference>
<dbReference type="EMBL" id="JANUGQ010000026">
    <property type="protein sequence ID" value="MCS0638800.1"/>
    <property type="molecule type" value="Genomic_DNA"/>
</dbReference>
<sequence>MRALRILLITAVILGGLFVAADRLALNYAEDEVAKKIRASQGLTATPDVSIKGFPFLTQVAGKELDQVDIGLDGVEATVGERKVRITEMNATLHQVRLENNFSSAKAANASGAARISYDDLRSVSEENVDLGYGGTGKIKVTGTVNVLGRTLTRSVLSGVTVTDNGSALRVRADEVPGEGIPGLEDLVRERTDFDRKISGLPAGLKLVSAEPRADGLWITVAGTGVDLAG</sequence>
<dbReference type="Pfam" id="PF11209">
    <property type="entry name" value="LmeA"/>
    <property type="match status" value="1"/>
</dbReference>